<dbReference type="RefSeq" id="WP_073340624.1">
    <property type="nucleotide sequence ID" value="NZ_FQXM01000032.1"/>
</dbReference>
<protein>
    <submittedName>
        <fullName evidence="1">Uncharacterized protein</fullName>
    </submittedName>
</protein>
<name>A0A1M5XN48_9CLOT</name>
<accession>A0A1M5XN48</accession>
<gene>
    <name evidence="1" type="ORF">SAMN02745207_03792</name>
</gene>
<reference evidence="1 2" key="1">
    <citation type="submission" date="2016-11" db="EMBL/GenBank/DDBJ databases">
        <authorList>
            <person name="Jaros S."/>
            <person name="Januszkiewicz K."/>
            <person name="Wedrychowicz H."/>
        </authorList>
    </citation>
    <scope>NUCLEOTIDE SEQUENCE [LARGE SCALE GENOMIC DNA]</scope>
    <source>
        <strain evidence="1 2">DSM 8605</strain>
    </source>
</reference>
<dbReference type="EMBL" id="FQXM01000032">
    <property type="protein sequence ID" value="SHI01082.1"/>
    <property type="molecule type" value="Genomic_DNA"/>
</dbReference>
<evidence type="ECO:0000313" key="2">
    <source>
        <dbReference type="Proteomes" id="UP000184447"/>
    </source>
</evidence>
<organism evidence="1 2">
    <name type="scientific">Clostridium grantii DSM 8605</name>
    <dbReference type="NCBI Taxonomy" id="1121316"/>
    <lineage>
        <taxon>Bacteria</taxon>
        <taxon>Bacillati</taxon>
        <taxon>Bacillota</taxon>
        <taxon>Clostridia</taxon>
        <taxon>Eubacteriales</taxon>
        <taxon>Clostridiaceae</taxon>
        <taxon>Clostridium</taxon>
    </lineage>
</organism>
<proteinExistence type="predicted"/>
<dbReference type="STRING" id="1121316.SAMN02745207_03792"/>
<keyword evidence="2" id="KW-1185">Reference proteome</keyword>
<evidence type="ECO:0000313" key="1">
    <source>
        <dbReference type="EMBL" id="SHI01082.1"/>
    </source>
</evidence>
<sequence length="70" mass="8437">MGELVWVIKRKSKASYGLSFNISNPIVNIGYIYGIFKEKEFRVKLNNRIYEQFIYEYFVSKLEVEYDKLN</sequence>
<dbReference type="AlphaFoldDB" id="A0A1M5XN48"/>
<dbReference type="Proteomes" id="UP000184447">
    <property type="component" value="Unassembled WGS sequence"/>
</dbReference>